<proteinExistence type="predicted"/>
<dbReference type="RefSeq" id="WP_236310155.1">
    <property type="nucleotide sequence ID" value="NZ_WKED01000055.1"/>
</dbReference>
<protein>
    <submittedName>
        <fullName evidence="2">Uncharacterized protein</fullName>
    </submittedName>
</protein>
<accession>A0ABS9FE69</accession>
<evidence type="ECO:0000313" key="3">
    <source>
        <dbReference type="Proteomes" id="UP000814003"/>
    </source>
</evidence>
<gene>
    <name evidence="2" type="ORF">GIW56_22985</name>
</gene>
<feature type="region of interest" description="Disordered" evidence="1">
    <location>
        <begin position="1"/>
        <end position="24"/>
    </location>
</feature>
<organism evidence="2 3">
    <name type="scientific">Pseudomonas gessardii</name>
    <dbReference type="NCBI Taxonomy" id="78544"/>
    <lineage>
        <taxon>Bacteria</taxon>
        <taxon>Pseudomonadati</taxon>
        <taxon>Pseudomonadota</taxon>
        <taxon>Gammaproteobacteria</taxon>
        <taxon>Pseudomonadales</taxon>
        <taxon>Pseudomonadaceae</taxon>
        <taxon>Pseudomonas</taxon>
    </lineage>
</organism>
<name>A0ABS9FE69_9PSED</name>
<dbReference type="EMBL" id="WKED01000055">
    <property type="protein sequence ID" value="MCF5109699.1"/>
    <property type="molecule type" value="Genomic_DNA"/>
</dbReference>
<evidence type="ECO:0000313" key="2">
    <source>
        <dbReference type="EMBL" id="MCF5109699.1"/>
    </source>
</evidence>
<reference evidence="2 3" key="1">
    <citation type="submission" date="2019-11" db="EMBL/GenBank/DDBJ databases">
        <title>Epiphytic Pseudomonas syringae from cherry orchards.</title>
        <authorList>
            <person name="Hulin M.T."/>
        </authorList>
    </citation>
    <scope>NUCLEOTIDE SEQUENCE [LARGE SCALE GENOMIC DNA]</scope>
    <source>
        <strain evidence="2 3">PA-6-5B</strain>
    </source>
</reference>
<comment type="caution">
    <text evidence="2">The sequence shown here is derived from an EMBL/GenBank/DDBJ whole genome shotgun (WGS) entry which is preliminary data.</text>
</comment>
<keyword evidence="3" id="KW-1185">Reference proteome</keyword>
<dbReference type="Proteomes" id="UP000814003">
    <property type="component" value="Unassembled WGS sequence"/>
</dbReference>
<evidence type="ECO:0000256" key="1">
    <source>
        <dbReference type="SAM" id="MobiDB-lite"/>
    </source>
</evidence>
<sequence length="109" mass="12455">MSEDDFDLHEPAPADESPEDRKKRLNRIRQRKKRAADALALLRNGAKDYPFEAYTGTQNDIAQLCQLGEFEEFQEMFTLVLRNLADLAARDSHAAKQFFAIPSRKEAGK</sequence>